<accession>A0A0A9A6Z7</accession>
<organism evidence="2">
    <name type="scientific">Arundo donax</name>
    <name type="common">Giant reed</name>
    <name type="synonym">Donax arundinaceus</name>
    <dbReference type="NCBI Taxonomy" id="35708"/>
    <lineage>
        <taxon>Eukaryota</taxon>
        <taxon>Viridiplantae</taxon>
        <taxon>Streptophyta</taxon>
        <taxon>Embryophyta</taxon>
        <taxon>Tracheophyta</taxon>
        <taxon>Spermatophyta</taxon>
        <taxon>Magnoliopsida</taxon>
        <taxon>Liliopsida</taxon>
        <taxon>Poales</taxon>
        <taxon>Poaceae</taxon>
        <taxon>PACMAD clade</taxon>
        <taxon>Arundinoideae</taxon>
        <taxon>Arundineae</taxon>
        <taxon>Arundo</taxon>
    </lineage>
</organism>
<evidence type="ECO:0000256" key="1">
    <source>
        <dbReference type="SAM" id="MobiDB-lite"/>
    </source>
</evidence>
<dbReference type="EMBL" id="GBRH01252207">
    <property type="protein sequence ID" value="JAD45688.1"/>
    <property type="molecule type" value="Transcribed_RNA"/>
</dbReference>
<evidence type="ECO:0000313" key="2">
    <source>
        <dbReference type="EMBL" id="JAD45688.1"/>
    </source>
</evidence>
<reference evidence="2" key="2">
    <citation type="journal article" date="2015" name="Data Brief">
        <title>Shoot transcriptome of the giant reed, Arundo donax.</title>
        <authorList>
            <person name="Barrero R.A."/>
            <person name="Guerrero F.D."/>
            <person name="Moolhuijzen P."/>
            <person name="Goolsby J.A."/>
            <person name="Tidwell J."/>
            <person name="Bellgard S.E."/>
            <person name="Bellgard M.I."/>
        </authorList>
    </citation>
    <scope>NUCLEOTIDE SEQUENCE</scope>
    <source>
        <tissue evidence="2">Shoot tissue taken approximately 20 cm above the soil surface</tissue>
    </source>
</reference>
<proteinExistence type="predicted"/>
<feature type="region of interest" description="Disordered" evidence="1">
    <location>
        <begin position="1"/>
        <end position="26"/>
    </location>
</feature>
<dbReference type="AlphaFoldDB" id="A0A0A9A6Z7"/>
<protein>
    <submittedName>
        <fullName evidence="2">Uncharacterized protein</fullName>
    </submittedName>
</protein>
<sequence>MATGSPQREDPFCTTTPSPAAHIDDRRRRREHAELCCSALF</sequence>
<name>A0A0A9A6Z7_ARUDO</name>
<reference evidence="2" key="1">
    <citation type="submission" date="2014-09" db="EMBL/GenBank/DDBJ databases">
        <authorList>
            <person name="Magalhaes I.L.F."/>
            <person name="Oliveira U."/>
            <person name="Santos F.R."/>
            <person name="Vidigal T.H.D.A."/>
            <person name="Brescovit A.D."/>
            <person name="Santos A.J."/>
        </authorList>
    </citation>
    <scope>NUCLEOTIDE SEQUENCE</scope>
    <source>
        <tissue evidence="2">Shoot tissue taken approximately 20 cm above the soil surface</tissue>
    </source>
</reference>